<keyword evidence="3 7" id="KW-0223">Dioxygenase</keyword>
<evidence type="ECO:0000256" key="4">
    <source>
        <dbReference type="ARBA" id="ARBA00023002"/>
    </source>
</evidence>
<dbReference type="Pfam" id="PF13532">
    <property type="entry name" value="2OG-FeII_Oxy_2"/>
    <property type="match status" value="1"/>
</dbReference>
<protein>
    <submittedName>
        <fullName evidence="7">Alpha-ketoglutarate-dependent dioxygenase AlkB family protein</fullName>
    </submittedName>
</protein>
<dbReference type="SUPFAM" id="SSF51197">
    <property type="entry name" value="Clavaminate synthase-like"/>
    <property type="match status" value="1"/>
</dbReference>
<name>A0ABW3TDH5_9RHOB</name>
<evidence type="ECO:0000256" key="5">
    <source>
        <dbReference type="ARBA" id="ARBA00023004"/>
    </source>
</evidence>
<evidence type="ECO:0000256" key="1">
    <source>
        <dbReference type="ARBA" id="ARBA00001954"/>
    </source>
</evidence>
<keyword evidence="4" id="KW-0560">Oxidoreductase</keyword>
<reference evidence="8" key="1">
    <citation type="journal article" date="2019" name="Int. J. Syst. Evol. Microbiol.">
        <title>The Global Catalogue of Microorganisms (GCM) 10K type strain sequencing project: providing services to taxonomists for standard genome sequencing and annotation.</title>
        <authorList>
            <consortium name="The Broad Institute Genomics Platform"/>
            <consortium name="The Broad Institute Genome Sequencing Center for Infectious Disease"/>
            <person name="Wu L."/>
            <person name="Ma J."/>
        </authorList>
    </citation>
    <scope>NUCLEOTIDE SEQUENCE [LARGE SCALE GENOMIC DNA]</scope>
    <source>
        <strain evidence="8">CCUG 55328</strain>
    </source>
</reference>
<evidence type="ECO:0000313" key="8">
    <source>
        <dbReference type="Proteomes" id="UP001597151"/>
    </source>
</evidence>
<dbReference type="RefSeq" id="WP_380791643.1">
    <property type="nucleotide sequence ID" value="NZ_JBHTKR010000004.1"/>
</dbReference>
<comment type="caution">
    <text evidence="7">The sequence shown here is derived from an EMBL/GenBank/DDBJ whole genome shotgun (WGS) entry which is preliminary data.</text>
</comment>
<evidence type="ECO:0000259" key="6">
    <source>
        <dbReference type="PROSITE" id="PS51471"/>
    </source>
</evidence>
<comment type="cofactor">
    <cofactor evidence="1">
        <name>Fe(2+)</name>
        <dbReference type="ChEBI" id="CHEBI:29033"/>
    </cofactor>
</comment>
<sequence length="202" mass="22510">MTEPTTTLKGIDIFQGHLDRDMQVSLLEDLRDVIRVAPLFSPVTASGKPMSVRMTSAGRLGWVSDRNGYRYQDRHPQGTPWPAIPARVLDLWHDLVDPLRAPDCCLVNFYSEGARMGLHQDRDERDFSWPVLSLSLGDDGLFRVGGSQKGGSRASVWLKSGDVLRMGGDARLAFHGVDRIRFRSSRLLPKGGRINLTLRVVG</sequence>
<evidence type="ECO:0000313" key="7">
    <source>
        <dbReference type="EMBL" id="MFD1195198.1"/>
    </source>
</evidence>
<keyword evidence="5" id="KW-0408">Iron</keyword>
<dbReference type="InterPro" id="IPR037151">
    <property type="entry name" value="AlkB-like_sf"/>
</dbReference>
<accession>A0ABW3TDH5</accession>
<dbReference type="InterPro" id="IPR004574">
    <property type="entry name" value="Alkb"/>
</dbReference>
<evidence type="ECO:0000256" key="2">
    <source>
        <dbReference type="ARBA" id="ARBA00022723"/>
    </source>
</evidence>
<dbReference type="GO" id="GO:0051213">
    <property type="term" value="F:dioxygenase activity"/>
    <property type="evidence" value="ECO:0007669"/>
    <property type="project" value="UniProtKB-KW"/>
</dbReference>
<dbReference type="Proteomes" id="UP001597151">
    <property type="component" value="Unassembled WGS sequence"/>
</dbReference>
<evidence type="ECO:0000256" key="3">
    <source>
        <dbReference type="ARBA" id="ARBA00022964"/>
    </source>
</evidence>
<dbReference type="InterPro" id="IPR027450">
    <property type="entry name" value="AlkB-like"/>
</dbReference>
<dbReference type="EMBL" id="JBHTKR010000004">
    <property type="protein sequence ID" value="MFD1195198.1"/>
    <property type="molecule type" value="Genomic_DNA"/>
</dbReference>
<dbReference type="PANTHER" id="PTHR16557:SF2">
    <property type="entry name" value="NUCLEIC ACID DIOXYGENASE ALKBH1"/>
    <property type="match status" value="1"/>
</dbReference>
<dbReference type="InterPro" id="IPR005123">
    <property type="entry name" value="Oxoglu/Fe-dep_dioxygenase_dom"/>
</dbReference>
<keyword evidence="8" id="KW-1185">Reference proteome</keyword>
<dbReference type="PANTHER" id="PTHR16557">
    <property type="entry name" value="ALKYLATED DNA REPAIR PROTEIN ALKB-RELATED"/>
    <property type="match status" value="1"/>
</dbReference>
<organism evidence="7 8">
    <name type="scientific">Seohaeicola saemankumensis</name>
    <dbReference type="NCBI Taxonomy" id="481181"/>
    <lineage>
        <taxon>Bacteria</taxon>
        <taxon>Pseudomonadati</taxon>
        <taxon>Pseudomonadota</taxon>
        <taxon>Alphaproteobacteria</taxon>
        <taxon>Rhodobacterales</taxon>
        <taxon>Roseobacteraceae</taxon>
        <taxon>Seohaeicola</taxon>
    </lineage>
</organism>
<dbReference type="Gene3D" id="2.60.120.590">
    <property type="entry name" value="Alpha-ketoglutarate-dependent dioxygenase AlkB-like"/>
    <property type="match status" value="1"/>
</dbReference>
<proteinExistence type="predicted"/>
<feature type="domain" description="Fe2OG dioxygenase" evidence="6">
    <location>
        <begin position="101"/>
        <end position="202"/>
    </location>
</feature>
<dbReference type="PROSITE" id="PS51471">
    <property type="entry name" value="FE2OG_OXY"/>
    <property type="match status" value="1"/>
</dbReference>
<gene>
    <name evidence="7" type="ORF">ACFQ3C_10995</name>
</gene>
<keyword evidence="2" id="KW-0479">Metal-binding</keyword>